<dbReference type="Pfam" id="PF13174">
    <property type="entry name" value="TPR_6"/>
    <property type="match status" value="1"/>
</dbReference>
<dbReference type="Proteomes" id="UP000637299">
    <property type="component" value="Unassembled WGS sequence"/>
</dbReference>
<feature type="repeat" description="TPR" evidence="3">
    <location>
        <begin position="231"/>
        <end position="264"/>
    </location>
</feature>
<gene>
    <name evidence="4" type="ORF">IC610_11510</name>
</gene>
<proteinExistence type="predicted"/>
<comment type="caution">
    <text evidence="4">The sequence shown here is derived from an EMBL/GenBank/DDBJ whole genome shotgun (WGS) entry which is preliminary data.</text>
</comment>
<dbReference type="InterPro" id="IPR011990">
    <property type="entry name" value="TPR-like_helical_dom_sf"/>
</dbReference>
<evidence type="ECO:0000313" key="4">
    <source>
        <dbReference type="EMBL" id="MBD8083041.1"/>
    </source>
</evidence>
<evidence type="ECO:0000256" key="3">
    <source>
        <dbReference type="PROSITE-ProRule" id="PRU00339"/>
    </source>
</evidence>
<dbReference type="Pfam" id="PF13432">
    <property type="entry name" value="TPR_16"/>
    <property type="match status" value="2"/>
</dbReference>
<organism evidence="4 5">
    <name type="scientific">Chryseobacterium caseinilyticum</name>
    <dbReference type="NCBI Taxonomy" id="2771428"/>
    <lineage>
        <taxon>Bacteria</taxon>
        <taxon>Pseudomonadati</taxon>
        <taxon>Bacteroidota</taxon>
        <taxon>Flavobacteriia</taxon>
        <taxon>Flavobacteriales</taxon>
        <taxon>Weeksellaceae</taxon>
        <taxon>Chryseobacterium group</taxon>
        <taxon>Chryseobacterium</taxon>
    </lineage>
</organism>
<evidence type="ECO:0000256" key="1">
    <source>
        <dbReference type="ARBA" id="ARBA00022737"/>
    </source>
</evidence>
<dbReference type="InterPro" id="IPR051012">
    <property type="entry name" value="CellSynth/LPSAsmb/PSIAsmb"/>
</dbReference>
<dbReference type="RefSeq" id="WP_191736990.1">
    <property type="nucleotide sequence ID" value="NZ_JACYFS010000003.1"/>
</dbReference>
<dbReference type="SMART" id="SM00028">
    <property type="entry name" value="TPR"/>
    <property type="match status" value="9"/>
</dbReference>
<sequence length="459" mass="54009">MEEYFENELVKKFEEMVESNDEFYFDTEELEDIIVYYLELGDFNYADIAVNYGLKLHPNSLEIKIKRLEVLLEWEDYTSAKELIDELKGASMENTDFMVCYAKYYSNLGNPKKSIAICKQALELGEEENFLNNFIADEYINLGDPFNALKHYQKALKDDPTDEYSLENIMICFNELNRTDEAIAFLNSYLDDFAFSEVAWSEYGQFYFNRKNYEEAIRGFDYLLAINSSAVGVYASKAACYEALKQFDKAIEVYEEMLELEYTKAFTFYKIGLCFKAQKQLFVALTYFQKSLREDPQFYLSMMEQSYLYEEMGAMPESLHFAKEATHLNENNLEYQKRLAFLYIESGRFEESLACLKKLVDAEPSRFYNWYAYSEVLMLLGEYDEAVTVLENALKSHNRAELYYQLSNCWFNLRNQEKGEQALKNALELDPTLASDMQKKYPFIKEEVKKVKSKVKKKN</sequence>
<dbReference type="PANTHER" id="PTHR45586">
    <property type="entry name" value="TPR REPEAT-CONTAINING PROTEIN PA4667"/>
    <property type="match status" value="1"/>
</dbReference>
<feature type="repeat" description="TPR" evidence="3">
    <location>
        <begin position="197"/>
        <end position="230"/>
    </location>
</feature>
<evidence type="ECO:0000256" key="2">
    <source>
        <dbReference type="ARBA" id="ARBA00022803"/>
    </source>
</evidence>
<evidence type="ECO:0000313" key="5">
    <source>
        <dbReference type="Proteomes" id="UP000637299"/>
    </source>
</evidence>
<feature type="repeat" description="TPR" evidence="3">
    <location>
        <begin position="333"/>
        <end position="366"/>
    </location>
</feature>
<feature type="repeat" description="TPR" evidence="3">
    <location>
        <begin position="400"/>
        <end position="433"/>
    </location>
</feature>
<dbReference type="InterPro" id="IPR019734">
    <property type="entry name" value="TPR_rpt"/>
</dbReference>
<keyword evidence="1" id="KW-0677">Repeat</keyword>
<feature type="repeat" description="TPR" evidence="3">
    <location>
        <begin position="265"/>
        <end position="298"/>
    </location>
</feature>
<protein>
    <submittedName>
        <fullName evidence="4">Tetratricopeptide repeat protein</fullName>
    </submittedName>
</protein>
<accession>A0ABR8ZCR0</accession>
<dbReference type="EMBL" id="JACYFS010000003">
    <property type="protein sequence ID" value="MBD8083041.1"/>
    <property type="molecule type" value="Genomic_DNA"/>
</dbReference>
<reference evidence="4 5" key="1">
    <citation type="submission" date="2020-09" db="EMBL/GenBank/DDBJ databases">
        <title>Genome seq and assembly of Chryseobacterium sp.</title>
        <authorList>
            <person name="Chhetri G."/>
        </authorList>
    </citation>
    <scope>NUCLEOTIDE SEQUENCE [LARGE SCALE GENOMIC DNA]</scope>
    <source>
        <strain evidence="4 5">GCR10</strain>
    </source>
</reference>
<keyword evidence="2 3" id="KW-0802">TPR repeat</keyword>
<keyword evidence="5" id="KW-1185">Reference proteome</keyword>
<dbReference type="SUPFAM" id="SSF48452">
    <property type="entry name" value="TPR-like"/>
    <property type="match status" value="2"/>
</dbReference>
<dbReference type="PROSITE" id="PS50005">
    <property type="entry name" value="TPR"/>
    <property type="match status" value="5"/>
</dbReference>
<dbReference type="Pfam" id="PF13181">
    <property type="entry name" value="TPR_8"/>
    <property type="match status" value="3"/>
</dbReference>
<dbReference type="PANTHER" id="PTHR45586:SF1">
    <property type="entry name" value="LIPOPOLYSACCHARIDE ASSEMBLY PROTEIN B"/>
    <property type="match status" value="1"/>
</dbReference>
<dbReference type="Gene3D" id="1.25.40.10">
    <property type="entry name" value="Tetratricopeptide repeat domain"/>
    <property type="match status" value="2"/>
</dbReference>
<name>A0ABR8ZCR0_9FLAO</name>